<evidence type="ECO:0000313" key="1">
    <source>
        <dbReference type="EMBL" id="OQW49653.1"/>
    </source>
</evidence>
<evidence type="ECO:0000313" key="2">
    <source>
        <dbReference type="Proteomes" id="UP000192872"/>
    </source>
</evidence>
<organism evidence="1 2">
    <name type="scientific">Candidatus Raskinella chloraquaticus</name>
    <dbReference type="NCBI Taxonomy" id="1951219"/>
    <lineage>
        <taxon>Bacteria</taxon>
        <taxon>Pseudomonadati</taxon>
        <taxon>Pseudomonadota</taxon>
        <taxon>Alphaproteobacteria</taxon>
        <taxon>Hyphomicrobiales</taxon>
        <taxon>Phreatobacteraceae</taxon>
        <taxon>Candidatus Raskinella</taxon>
    </lineage>
</organism>
<accession>A0A1W9HQG9</accession>
<dbReference type="STRING" id="1827387.A4S15_02730"/>
<comment type="caution">
    <text evidence="1">The sequence shown here is derived from an EMBL/GenBank/DDBJ whole genome shotgun (WGS) entry which is preliminary data.</text>
</comment>
<dbReference type="EMBL" id="LWDL01000031">
    <property type="protein sequence ID" value="OQW49653.1"/>
    <property type="molecule type" value="Genomic_DNA"/>
</dbReference>
<dbReference type="Proteomes" id="UP000192872">
    <property type="component" value="Unassembled WGS sequence"/>
</dbReference>
<name>A0A1W9HQG9_9HYPH</name>
<protein>
    <submittedName>
        <fullName evidence="1">Uncharacterized protein</fullName>
    </submittedName>
</protein>
<dbReference type="AlphaFoldDB" id="A0A1W9HQG9"/>
<gene>
    <name evidence="1" type="ORF">A4S15_02730</name>
</gene>
<sequence>MPEELSGVYRIIFPSDRSDEDQRRQALDYITDAWIEAVKDGLDPNQIAVAALEASIREMVALRGETYTIDMLARQSGRVEAGECSAHATRQ</sequence>
<proteinExistence type="predicted"/>
<reference evidence="1 2" key="1">
    <citation type="journal article" date="2017" name="Water Res.">
        <title>Comammox in drinking water systems.</title>
        <authorList>
            <person name="Wang Y."/>
            <person name="Ma L."/>
            <person name="Mao Y."/>
            <person name="Jiang X."/>
            <person name="Xia Y."/>
            <person name="Yu K."/>
            <person name="Li B."/>
            <person name="Zhang T."/>
        </authorList>
    </citation>
    <scope>NUCLEOTIDE SEQUENCE [LARGE SCALE GENOMIC DNA]</scope>
    <source>
        <strain evidence="1">SG_bin8</strain>
    </source>
</reference>